<reference evidence="1 2" key="1">
    <citation type="submission" date="2019-02" db="EMBL/GenBank/DDBJ databases">
        <title>Deep-cultivation of Planctomycetes and their phenomic and genomic characterization uncovers novel biology.</title>
        <authorList>
            <person name="Wiegand S."/>
            <person name="Jogler M."/>
            <person name="Boedeker C."/>
            <person name="Pinto D."/>
            <person name="Vollmers J."/>
            <person name="Rivas-Marin E."/>
            <person name="Kohn T."/>
            <person name="Peeters S.H."/>
            <person name="Heuer A."/>
            <person name="Rast P."/>
            <person name="Oberbeckmann S."/>
            <person name="Bunk B."/>
            <person name="Jeske O."/>
            <person name="Meyerdierks A."/>
            <person name="Storesund J.E."/>
            <person name="Kallscheuer N."/>
            <person name="Luecker S."/>
            <person name="Lage O.M."/>
            <person name="Pohl T."/>
            <person name="Merkel B.J."/>
            <person name="Hornburger P."/>
            <person name="Mueller R.-W."/>
            <person name="Bruemmer F."/>
            <person name="Labrenz M."/>
            <person name="Spormann A.M."/>
            <person name="Op den Camp H."/>
            <person name="Overmann J."/>
            <person name="Amann R."/>
            <person name="Jetten M.S.M."/>
            <person name="Mascher T."/>
            <person name="Medema M.H."/>
            <person name="Devos D.P."/>
            <person name="Kaster A.-K."/>
            <person name="Ovreas L."/>
            <person name="Rohde M."/>
            <person name="Galperin M.Y."/>
            <person name="Jogler C."/>
        </authorList>
    </citation>
    <scope>NUCLEOTIDE SEQUENCE [LARGE SCALE GENOMIC DNA]</scope>
    <source>
        <strain evidence="1 2">TBK1r</strain>
    </source>
</reference>
<proteinExistence type="predicted"/>
<dbReference type="Proteomes" id="UP000318081">
    <property type="component" value="Chromosome"/>
</dbReference>
<name>A0ABX5XIN8_9BACT</name>
<dbReference type="EMBL" id="CP036432">
    <property type="protein sequence ID" value="QDV81739.1"/>
    <property type="molecule type" value="Genomic_DNA"/>
</dbReference>
<protein>
    <submittedName>
        <fullName evidence="1">Uncharacterized protein</fullName>
    </submittedName>
</protein>
<organism evidence="1 2">
    <name type="scientific">Stieleria magnilauensis</name>
    <dbReference type="NCBI Taxonomy" id="2527963"/>
    <lineage>
        <taxon>Bacteria</taxon>
        <taxon>Pseudomonadati</taxon>
        <taxon>Planctomycetota</taxon>
        <taxon>Planctomycetia</taxon>
        <taxon>Pirellulales</taxon>
        <taxon>Pirellulaceae</taxon>
        <taxon>Stieleria</taxon>
    </lineage>
</organism>
<keyword evidence="2" id="KW-1185">Reference proteome</keyword>
<accession>A0ABX5XIN8</accession>
<sequence length="38" mass="4105">MQIERCQTALGGTLGLYDLLASDVFIRTTASSVPSIEF</sequence>
<evidence type="ECO:0000313" key="1">
    <source>
        <dbReference type="EMBL" id="QDV81739.1"/>
    </source>
</evidence>
<gene>
    <name evidence="1" type="ORF">TBK1r_06590</name>
</gene>
<evidence type="ECO:0000313" key="2">
    <source>
        <dbReference type="Proteomes" id="UP000318081"/>
    </source>
</evidence>